<dbReference type="STRING" id="1169540.A0A0G4EQF8"/>
<feature type="transmembrane region" description="Helical" evidence="6">
    <location>
        <begin position="182"/>
        <end position="201"/>
    </location>
</feature>
<feature type="transmembrane region" description="Helical" evidence="6">
    <location>
        <begin position="33"/>
        <end position="55"/>
    </location>
</feature>
<accession>A0A0G4EQF8</accession>
<dbReference type="EMBL" id="CDMY01000294">
    <property type="protein sequence ID" value="CEM00035.1"/>
    <property type="molecule type" value="Genomic_DNA"/>
</dbReference>
<proteinExistence type="predicted"/>
<feature type="transmembrane region" description="Helical" evidence="6">
    <location>
        <begin position="97"/>
        <end position="116"/>
    </location>
</feature>
<comment type="subcellular location">
    <subcellularLocation>
        <location evidence="1">Membrane</location>
        <topology evidence="1">Multi-pass membrane protein</topology>
    </subcellularLocation>
</comment>
<feature type="transmembrane region" description="Helical" evidence="6">
    <location>
        <begin position="221"/>
        <end position="244"/>
    </location>
</feature>
<keyword evidence="2 6" id="KW-0812">Transmembrane</keyword>
<reference evidence="8 9" key="1">
    <citation type="submission" date="2014-11" db="EMBL/GenBank/DDBJ databases">
        <authorList>
            <person name="Zhu J."/>
            <person name="Qi W."/>
            <person name="Song R."/>
        </authorList>
    </citation>
    <scope>NUCLEOTIDE SEQUENCE [LARGE SCALE GENOMIC DNA]</scope>
</reference>
<gene>
    <name evidence="8" type="ORF">Vbra_5354</name>
</gene>
<dbReference type="AlphaFoldDB" id="A0A0G4EQF8"/>
<dbReference type="PhylomeDB" id="A0A0G4EQF8"/>
<dbReference type="OrthoDB" id="5547497at2759"/>
<feature type="compositionally biased region" description="Polar residues" evidence="5">
    <location>
        <begin position="308"/>
        <end position="317"/>
    </location>
</feature>
<feature type="domain" description="Sugar phosphate transporter" evidence="7">
    <location>
        <begin position="11"/>
        <end position="294"/>
    </location>
</feature>
<dbReference type="GO" id="GO:0016020">
    <property type="term" value="C:membrane"/>
    <property type="evidence" value="ECO:0007669"/>
    <property type="project" value="UniProtKB-SubCell"/>
</dbReference>
<feature type="transmembrane region" description="Helical" evidence="6">
    <location>
        <begin position="278"/>
        <end position="297"/>
    </location>
</feature>
<dbReference type="VEuPathDB" id="CryptoDB:Vbra_5354"/>
<keyword evidence="4 6" id="KW-0472">Membrane</keyword>
<feature type="region of interest" description="Disordered" evidence="5">
    <location>
        <begin position="304"/>
        <end position="383"/>
    </location>
</feature>
<evidence type="ECO:0000256" key="3">
    <source>
        <dbReference type="ARBA" id="ARBA00022989"/>
    </source>
</evidence>
<keyword evidence="3 6" id="KW-1133">Transmembrane helix</keyword>
<feature type="compositionally biased region" description="Acidic residues" evidence="5">
    <location>
        <begin position="348"/>
        <end position="360"/>
    </location>
</feature>
<dbReference type="PANTHER" id="PTHR11132">
    <property type="entry name" value="SOLUTE CARRIER FAMILY 35"/>
    <property type="match status" value="1"/>
</dbReference>
<dbReference type="OMA" id="WMVVNTL"/>
<feature type="transmembrane region" description="Helical" evidence="6">
    <location>
        <begin position="67"/>
        <end position="85"/>
    </location>
</feature>
<evidence type="ECO:0000256" key="5">
    <source>
        <dbReference type="SAM" id="MobiDB-lite"/>
    </source>
</evidence>
<evidence type="ECO:0000313" key="9">
    <source>
        <dbReference type="Proteomes" id="UP000041254"/>
    </source>
</evidence>
<evidence type="ECO:0000256" key="1">
    <source>
        <dbReference type="ARBA" id="ARBA00004141"/>
    </source>
</evidence>
<dbReference type="Pfam" id="PF03151">
    <property type="entry name" value="TPT"/>
    <property type="match status" value="1"/>
</dbReference>
<evidence type="ECO:0000313" key="8">
    <source>
        <dbReference type="EMBL" id="CEM00035.1"/>
    </source>
</evidence>
<sequence>MTEAPRWLIPFYMALNFTTSVLIIWANKIAFNAGFNFTVSLTTLHFTFTFVGLEIGSRYGLFDKKALSIISVVPISLAFCGFVVFNNLSLQYNAVGIYQLLKVLTTPTIIVLQHTLYKQVLPFWQIISLVPVCVGVALATVTSIEVNFWGLVFGGAGIISTSLYQIWVKKEQESLQCTSPQLLYYQSAVSGVMLCCLVPFMEPLVTDKDGNPGLLLFDFTPWVTFWILTSAALAFLVNLSIFLVIGKTSPISYNVLGHGKLTCILLTGYLVFGQEATWKNITGVIMTLIGIFWYTHLKLQAASEPKQSKSPHQQNKLVNKDGAHKEARELTERDHSNVSTEAGSPLANDEEPGGSSDEDTQMLIAHHRGEGGISPHGGPGREE</sequence>
<evidence type="ECO:0000259" key="7">
    <source>
        <dbReference type="Pfam" id="PF03151"/>
    </source>
</evidence>
<feature type="transmembrane region" description="Helical" evidence="6">
    <location>
        <begin position="251"/>
        <end position="272"/>
    </location>
</feature>
<name>A0A0G4EQF8_VITBC</name>
<evidence type="ECO:0000256" key="6">
    <source>
        <dbReference type="SAM" id="Phobius"/>
    </source>
</evidence>
<feature type="compositionally biased region" description="Basic and acidic residues" evidence="5">
    <location>
        <begin position="318"/>
        <end position="336"/>
    </location>
</feature>
<feature type="transmembrane region" description="Helical" evidence="6">
    <location>
        <begin position="123"/>
        <end position="142"/>
    </location>
</feature>
<feature type="transmembrane region" description="Helical" evidence="6">
    <location>
        <begin position="148"/>
        <end position="167"/>
    </location>
</feature>
<protein>
    <recommendedName>
        <fullName evidence="7">Sugar phosphate transporter domain-containing protein</fullName>
    </recommendedName>
</protein>
<dbReference type="Proteomes" id="UP000041254">
    <property type="component" value="Unassembled WGS sequence"/>
</dbReference>
<feature type="compositionally biased region" description="Gly residues" evidence="5">
    <location>
        <begin position="371"/>
        <end position="383"/>
    </location>
</feature>
<dbReference type="InterPro" id="IPR004853">
    <property type="entry name" value="Sugar_P_trans_dom"/>
</dbReference>
<evidence type="ECO:0000256" key="4">
    <source>
        <dbReference type="ARBA" id="ARBA00023136"/>
    </source>
</evidence>
<dbReference type="InterPro" id="IPR050186">
    <property type="entry name" value="TPT_transporter"/>
</dbReference>
<organism evidence="8 9">
    <name type="scientific">Vitrella brassicaformis (strain CCMP3155)</name>
    <dbReference type="NCBI Taxonomy" id="1169540"/>
    <lineage>
        <taxon>Eukaryota</taxon>
        <taxon>Sar</taxon>
        <taxon>Alveolata</taxon>
        <taxon>Colpodellida</taxon>
        <taxon>Vitrellaceae</taxon>
        <taxon>Vitrella</taxon>
    </lineage>
</organism>
<keyword evidence="9" id="KW-1185">Reference proteome</keyword>
<dbReference type="InParanoid" id="A0A0G4EQF8"/>
<feature type="transmembrane region" description="Helical" evidence="6">
    <location>
        <begin position="7"/>
        <end position="27"/>
    </location>
</feature>
<evidence type="ECO:0000256" key="2">
    <source>
        <dbReference type="ARBA" id="ARBA00022692"/>
    </source>
</evidence>